<evidence type="ECO:0000256" key="1">
    <source>
        <dbReference type="ARBA" id="ARBA00001973"/>
    </source>
</evidence>
<dbReference type="PANTHER" id="PTHR33353">
    <property type="entry name" value="PUTATIVE (AFU_ORTHOLOGUE AFUA_1G12560)-RELATED"/>
    <property type="match status" value="1"/>
</dbReference>
<evidence type="ECO:0000256" key="2">
    <source>
        <dbReference type="ARBA" id="ARBA00004613"/>
    </source>
</evidence>
<keyword evidence="6" id="KW-0732">Signal</keyword>
<evidence type="ECO:0000256" key="3">
    <source>
        <dbReference type="ARBA" id="ARBA00022525"/>
    </source>
</evidence>
<comment type="subcellular location">
    <subcellularLocation>
        <location evidence="2">Secreted</location>
    </subcellularLocation>
</comment>
<dbReference type="Proteomes" id="UP000700596">
    <property type="component" value="Unassembled WGS sequence"/>
</dbReference>
<organism evidence="8 9">
    <name type="scientific">Dendryphion nanum</name>
    <dbReference type="NCBI Taxonomy" id="256645"/>
    <lineage>
        <taxon>Eukaryota</taxon>
        <taxon>Fungi</taxon>
        <taxon>Dikarya</taxon>
        <taxon>Ascomycota</taxon>
        <taxon>Pezizomycotina</taxon>
        <taxon>Dothideomycetes</taxon>
        <taxon>Pleosporomycetidae</taxon>
        <taxon>Pleosporales</taxon>
        <taxon>Torulaceae</taxon>
        <taxon>Dendryphion</taxon>
    </lineage>
</organism>
<evidence type="ECO:0000256" key="5">
    <source>
        <dbReference type="SAM" id="MobiDB-lite"/>
    </source>
</evidence>
<name>A0A9P9IHK8_9PLEO</name>
<reference evidence="8" key="1">
    <citation type="journal article" date="2021" name="Nat. Commun.">
        <title>Genetic determinants of endophytism in the Arabidopsis root mycobiome.</title>
        <authorList>
            <person name="Mesny F."/>
            <person name="Miyauchi S."/>
            <person name="Thiergart T."/>
            <person name="Pickel B."/>
            <person name="Atanasova L."/>
            <person name="Karlsson M."/>
            <person name="Huettel B."/>
            <person name="Barry K.W."/>
            <person name="Haridas S."/>
            <person name="Chen C."/>
            <person name="Bauer D."/>
            <person name="Andreopoulos W."/>
            <person name="Pangilinan J."/>
            <person name="LaButti K."/>
            <person name="Riley R."/>
            <person name="Lipzen A."/>
            <person name="Clum A."/>
            <person name="Drula E."/>
            <person name="Henrissat B."/>
            <person name="Kohler A."/>
            <person name="Grigoriev I.V."/>
            <person name="Martin F.M."/>
            <person name="Hacquard S."/>
        </authorList>
    </citation>
    <scope>NUCLEOTIDE SEQUENCE</scope>
    <source>
        <strain evidence="8">MPI-CAGE-CH-0243</strain>
    </source>
</reference>
<keyword evidence="9" id="KW-1185">Reference proteome</keyword>
<evidence type="ECO:0000313" key="8">
    <source>
        <dbReference type="EMBL" id="KAH7120901.1"/>
    </source>
</evidence>
<evidence type="ECO:0000313" key="9">
    <source>
        <dbReference type="Proteomes" id="UP000700596"/>
    </source>
</evidence>
<dbReference type="PANTHER" id="PTHR33353:SF34">
    <property type="entry name" value="ENDO-BETA-1,4-GLUCANASE D"/>
    <property type="match status" value="1"/>
</dbReference>
<dbReference type="GO" id="GO:0005576">
    <property type="term" value="C:extracellular region"/>
    <property type="evidence" value="ECO:0007669"/>
    <property type="project" value="UniProtKB-SubCell"/>
</dbReference>
<dbReference type="CDD" id="cd21175">
    <property type="entry name" value="LPMO_AA9"/>
    <property type="match status" value="1"/>
</dbReference>
<gene>
    <name evidence="8" type="ORF">B0J11DRAFT_551462</name>
</gene>
<dbReference type="Pfam" id="PF03443">
    <property type="entry name" value="AA9"/>
    <property type="match status" value="1"/>
</dbReference>
<comment type="caution">
    <text evidence="8">The sequence shown here is derived from an EMBL/GenBank/DDBJ whole genome shotgun (WGS) entry which is preliminary data.</text>
</comment>
<feature type="compositionally biased region" description="Low complexity" evidence="5">
    <location>
        <begin position="254"/>
        <end position="315"/>
    </location>
</feature>
<dbReference type="AlphaFoldDB" id="A0A9P9IHK8"/>
<feature type="region of interest" description="Disordered" evidence="5">
    <location>
        <begin position="251"/>
        <end position="315"/>
    </location>
</feature>
<keyword evidence="4" id="KW-1015">Disulfide bond</keyword>
<dbReference type="InterPro" id="IPR005103">
    <property type="entry name" value="AA9_LPMO"/>
</dbReference>
<dbReference type="Gene3D" id="2.70.50.70">
    <property type="match status" value="1"/>
</dbReference>
<dbReference type="OrthoDB" id="4849160at2759"/>
<evidence type="ECO:0000259" key="7">
    <source>
        <dbReference type="Pfam" id="PF03443"/>
    </source>
</evidence>
<comment type="cofactor">
    <cofactor evidence="1">
        <name>Cu(2+)</name>
        <dbReference type="ChEBI" id="CHEBI:29036"/>
    </cofactor>
</comment>
<dbReference type="EMBL" id="JAGMWT010000010">
    <property type="protein sequence ID" value="KAH7120901.1"/>
    <property type="molecule type" value="Genomic_DNA"/>
</dbReference>
<feature type="signal peptide" evidence="6">
    <location>
        <begin position="1"/>
        <end position="19"/>
    </location>
</feature>
<proteinExistence type="predicted"/>
<accession>A0A9P9IHK8</accession>
<evidence type="ECO:0000256" key="6">
    <source>
        <dbReference type="SAM" id="SignalP"/>
    </source>
</evidence>
<feature type="chain" id="PRO_5040230494" evidence="6">
    <location>
        <begin position="20"/>
        <end position="346"/>
    </location>
</feature>
<dbReference type="InterPro" id="IPR049892">
    <property type="entry name" value="AA9"/>
</dbReference>
<sequence>MSLAIKAALLGAFAATTLAHGTVTGVKLDGVFHQGFLLDYYYKETQGQPVPKHIGWYAENLDNGFVDGTSYGSSDINCHKNAKTTADSASIAAGGKIDWLWSNWPESHMGPVITYVAAVDDYATATPEALKWVKIEEAGYSAQTKSWAAVDLIKTNNTWTTTVPSTLKAGKYVFRHEIIALHGAGELNGAQNYPQCLNIEVTGSGTTLPEGVAGTALYKNTDAGIKFSPYAATIDYKIPGPALAFGAGAGNGGSTPAPSASAAPSAAPSASAPGTPVATATPTPTQVAVEATATPSASATPANPGNGNSGSGETLPETFTLETFIAWLKTAAGGSSAKARRHARQF</sequence>
<feature type="domain" description="Auxiliary Activity family 9 catalytic" evidence="7">
    <location>
        <begin position="20"/>
        <end position="231"/>
    </location>
</feature>
<evidence type="ECO:0000256" key="4">
    <source>
        <dbReference type="ARBA" id="ARBA00023157"/>
    </source>
</evidence>
<keyword evidence="3" id="KW-0964">Secreted</keyword>
<protein>
    <submittedName>
        <fullName evidence="8">Endoglucanase-4</fullName>
    </submittedName>
</protein>